<dbReference type="PROSITE" id="PS50879">
    <property type="entry name" value="RNASE_H_1"/>
    <property type="match status" value="1"/>
</dbReference>
<dbReference type="CDD" id="cd06222">
    <property type="entry name" value="RNase_H_like"/>
    <property type="match status" value="1"/>
</dbReference>
<keyword evidence="3" id="KW-1185">Reference proteome</keyword>
<dbReference type="Gene3D" id="3.30.420.10">
    <property type="entry name" value="Ribonuclease H-like superfamily/Ribonuclease H"/>
    <property type="match status" value="1"/>
</dbReference>
<protein>
    <recommendedName>
        <fullName evidence="1">RNase H type-1 domain-containing protein</fullName>
    </recommendedName>
</protein>
<dbReference type="GO" id="GO:0004523">
    <property type="term" value="F:RNA-DNA hybrid ribonuclease activity"/>
    <property type="evidence" value="ECO:0007669"/>
    <property type="project" value="InterPro"/>
</dbReference>
<proteinExistence type="predicted"/>
<name>A0AAD9X822_9ROSI</name>
<feature type="domain" description="RNase H type-1" evidence="1">
    <location>
        <begin position="27"/>
        <end position="140"/>
    </location>
</feature>
<evidence type="ECO:0000259" key="1">
    <source>
        <dbReference type="PROSITE" id="PS50879"/>
    </source>
</evidence>
<dbReference type="Pfam" id="PF13456">
    <property type="entry name" value="RVT_3"/>
    <property type="match status" value="1"/>
</dbReference>
<accession>A0AAD9X822</accession>
<dbReference type="GO" id="GO:0003676">
    <property type="term" value="F:nucleic acid binding"/>
    <property type="evidence" value="ECO:0007669"/>
    <property type="project" value="InterPro"/>
</dbReference>
<dbReference type="PANTHER" id="PTHR47723:SF22">
    <property type="entry name" value="RNASE H TYPE-1 DOMAIN-CONTAINING PROTEIN"/>
    <property type="match status" value="1"/>
</dbReference>
<dbReference type="Proteomes" id="UP001280121">
    <property type="component" value="Unassembled WGS sequence"/>
</dbReference>
<evidence type="ECO:0000313" key="3">
    <source>
        <dbReference type="Proteomes" id="UP001280121"/>
    </source>
</evidence>
<dbReference type="InterPro" id="IPR036397">
    <property type="entry name" value="RNaseH_sf"/>
</dbReference>
<dbReference type="SUPFAM" id="SSF53098">
    <property type="entry name" value="Ribonuclease H-like"/>
    <property type="match status" value="1"/>
</dbReference>
<dbReference type="InterPro" id="IPR002156">
    <property type="entry name" value="RNaseH_domain"/>
</dbReference>
<dbReference type="InterPro" id="IPR044730">
    <property type="entry name" value="RNase_H-like_dom_plant"/>
</dbReference>
<comment type="caution">
    <text evidence="2">The sequence shown here is derived from an EMBL/GenBank/DDBJ whole genome shotgun (WGS) entry which is preliminary data.</text>
</comment>
<gene>
    <name evidence="2" type="ORF">Ddye_014430</name>
</gene>
<dbReference type="EMBL" id="JANJYI010000004">
    <property type="protein sequence ID" value="KAK2654574.1"/>
    <property type="molecule type" value="Genomic_DNA"/>
</dbReference>
<dbReference type="InterPro" id="IPR053151">
    <property type="entry name" value="RNase_H-like"/>
</dbReference>
<evidence type="ECO:0000313" key="2">
    <source>
        <dbReference type="EMBL" id="KAK2654574.1"/>
    </source>
</evidence>
<sequence length="140" mass="15457">MIIDYAERCLDQDKVKVPKMGDWIPPHPEILKFNVGGSAKGSPGQAGIGGVLRDQSGRVLCLFSVYVGCQDAIIVELLAIVIACDMCVLKNELSEKKVIINSDSKNAVSWINNSGLRNINFMQLIYNIRHSIFEFGQMSV</sequence>
<dbReference type="InterPro" id="IPR012337">
    <property type="entry name" value="RNaseH-like_sf"/>
</dbReference>
<dbReference type="AlphaFoldDB" id="A0AAD9X822"/>
<dbReference type="PANTHER" id="PTHR47723">
    <property type="entry name" value="OS05G0353850 PROTEIN"/>
    <property type="match status" value="1"/>
</dbReference>
<organism evidence="2 3">
    <name type="scientific">Dipteronia dyeriana</name>
    <dbReference type="NCBI Taxonomy" id="168575"/>
    <lineage>
        <taxon>Eukaryota</taxon>
        <taxon>Viridiplantae</taxon>
        <taxon>Streptophyta</taxon>
        <taxon>Embryophyta</taxon>
        <taxon>Tracheophyta</taxon>
        <taxon>Spermatophyta</taxon>
        <taxon>Magnoliopsida</taxon>
        <taxon>eudicotyledons</taxon>
        <taxon>Gunneridae</taxon>
        <taxon>Pentapetalae</taxon>
        <taxon>rosids</taxon>
        <taxon>malvids</taxon>
        <taxon>Sapindales</taxon>
        <taxon>Sapindaceae</taxon>
        <taxon>Hippocastanoideae</taxon>
        <taxon>Acereae</taxon>
        <taxon>Dipteronia</taxon>
    </lineage>
</organism>
<reference evidence="2" key="1">
    <citation type="journal article" date="2023" name="Plant J.">
        <title>Genome sequences and population genomics provide insights into the demographic history, inbreeding, and mutation load of two 'living fossil' tree species of Dipteronia.</title>
        <authorList>
            <person name="Feng Y."/>
            <person name="Comes H.P."/>
            <person name="Chen J."/>
            <person name="Zhu S."/>
            <person name="Lu R."/>
            <person name="Zhang X."/>
            <person name="Li P."/>
            <person name="Qiu J."/>
            <person name="Olsen K.M."/>
            <person name="Qiu Y."/>
        </authorList>
    </citation>
    <scope>NUCLEOTIDE SEQUENCE</scope>
    <source>
        <strain evidence="2">KIB01</strain>
    </source>
</reference>